<keyword evidence="1" id="KW-0472">Membrane</keyword>
<accession>A0A6L7EWQ7</accession>
<name>A0A6L7EWQ7_9ACTN</name>
<comment type="caution">
    <text evidence="2">The sequence shown here is derived from an EMBL/GenBank/DDBJ whole genome shotgun (WGS) entry which is preliminary data.</text>
</comment>
<evidence type="ECO:0000256" key="1">
    <source>
        <dbReference type="SAM" id="Phobius"/>
    </source>
</evidence>
<evidence type="ECO:0000313" key="2">
    <source>
        <dbReference type="EMBL" id="MXG88655.1"/>
    </source>
</evidence>
<keyword evidence="1" id="KW-0812">Transmembrane</keyword>
<keyword evidence="1" id="KW-1133">Transmembrane helix</keyword>
<feature type="transmembrane region" description="Helical" evidence="1">
    <location>
        <begin position="150"/>
        <end position="175"/>
    </location>
</feature>
<dbReference type="AlphaFoldDB" id="A0A6L7EWQ7"/>
<proteinExistence type="predicted"/>
<gene>
    <name evidence="2" type="ORF">GRQ65_03730</name>
</gene>
<sequence length="186" mass="18999">MSTVAAPRQRTRDPLVLACVGVTLLVAAFLAAVAVAAAGAGGYDWPDDVVVTTDGQPHRVETSQSRSTLVWASSPDVVDGCEVADAASGEPVALSPYDGGWTRSEKDLDWTAVAAFDAPSDAVVVTCAGSGETFVAVQARPRVPAALAGLSAWVVVPLLLGLAGVGALLGAVGLLRRPRVTLPTRR</sequence>
<dbReference type="EMBL" id="WUEK01000002">
    <property type="protein sequence ID" value="MXG88655.1"/>
    <property type="molecule type" value="Genomic_DNA"/>
</dbReference>
<keyword evidence="3" id="KW-1185">Reference proteome</keyword>
<protein>
    <submittedName>
        <fullName evidence="2">Uncharacterized protein</fullName>
    </submittedName>
</protein>
<dbReference type="Proteomes" id="UP000473325">
    <property type="component" value="Unassembled WGS sequence"/>
</dbReference>
<evidence type="ECO:0000313" key="3">
    <source>
        <dbReference type="Proteomes" id="UP000473325"/>
    </source>
</evidence>
<reference evidence="2 3" key="1">
    <citation type="submission" date="2019-12" db="EMBL/GenBank/DDBJ databases">
        <authorList>
            <person name="Kun Z."/>
        </authorList>
    </citation>
    <scope>NUCLEOTIDE SEQUENCE [LARGE SCALE GENOMIC DNA]</scope>
    <source>
        <strain evidence="2 3">YIM 123512</strain>
    </source>
</reference>
<organism evidence="2 3">
    <name type="scientific">Nocardioides flavescens</name>
    <dbReference type="NCBI Taxonomy" id="2691959"/>
    <lineage>
        <taxon>Bacteria</taxon>
        <taxon>Bacillati</taxon>
        <taxon>Actinomycetota</taxon>
        <taxon>Actinomycetes</taxon>
        <taxon>Propionibacteriales</taxon>
        <taxon>Nocardioidaceae</taxon>
        <taxon>Nocardioides</taxon>
    </lineage>
</organism>
<dbReference type="RefSeq" id="WP_160875303.1">
    <property type="nucleotide sequence ID" value="NZ_WUEK01000002.1"/>
</dbReference>